<dbReference type="GO" id="GO:0005524">
    <property type="term" value="F:ATP binding"/>
    <property type="evidence" value="ECO:0007669"/>
    <property type="project" value="UniProtKB-KW"/>
</dbReference>
<evidence type="ECO:0000313" key="6">
    <source>
        <dbReference type="EMBL" id="GAA0622145.1"/>
    </source>
</evidence>
<organism evidence="6 7">
    <name type="scientific">Sporichthya brevicatena</name>
    <dbReference type="NCBI Taxonomy" id="171442"/>
    <lineage>
        <taxon>Bacteria</taxon>
        <taxon>Bacillati</taxon>
        <taxon>Actinomycetota</taxon>
        <taxon>Actinomycetes</taxon>
        <taxon>Sporichthyales</taxon>
        <taxon>Sporichthyaceae</taxon>
        <taxon>Sporichthya</taxon>
    </lineage>
</organism>
<dbReference type="PANTHER" id="PTHR43335:SF4">
    <property type="entry name" value="ABC TRANSPORTER, ATP-BINDING PROTEIN"/>
    <property type="match status" value="1"/>
</dbReference>
<protein>
    <submittedName>
        <fullName evidence="6">ABC transporter ATP-binding protein</fullName>
    </submittedName>
</protein>
<dbReference type="EMBL" id="BAAAHE010000020">
    <property type="protein sequence ID" value="GAA0622145.1"/>
    <property type="molecule type" value="Genomic_DNA"/>
</dbReference>
<keyword evidence="4 6" id="KW-0067">ATP-binding</keyword>
<proteinExistence type="inferred from homology"/>
<dbReference type="PROSITE" id="PS50893">
    <property type="entry name" value="ABC_TRANSPORTER_2"/>
    <property type="match status" value="1"/>
</dbReference>
<evidence type="ECO:0000256" key="2">
    <source>
        <dbReference type="ARBA" id="ARBA00022448"/>
    </source>
</evidence>
<evidence type="ECO:0000256" key="3">
    <source>
        <dbReference type="ARBA" id="ARBA00022741"/>
    </source>
</evidence>
<reference evidence="7" key="1">
    <citation type="journal article" date="2019" name="Int. J. Syst. Evol. Microbiol.">
        <title>The Global Catalogue of Microorganisms (GCM) 10K type strain sequencing project: providing services to taxonomists for standard genome sequencing and annotation.</title>
        <authorList>
            <consortium name="The Broad Institute Genomics Platform"/>
            <consortium name="The Broad Institute Genome Sequencing Center for Infectious Disease"/>
            <person name="Wu L."/>
            <person name="Ma J."/>
        </authorList>
    </citation>
    <scope>NUCLEOTIDE SEQUENCE [LARGE SCALE GENOMIC DNA]</scope>
    <source>
        <strain evidence="7">JCM 10671</strain>
    </source>
</reference>
<evidence type="ECO:0000259" key="5">
    <source>
        <dbReference type="PROSITE" id="PS50893"/>
    </source>
</evidence>
<dbReference type="SMART" id="SM00382">
    <property type="entry name" value="AAA"/>
    <property type="match status" value="1"/>
</dbReference>
<evidence type="ECO:0000256" key="1">
    <source>
        <dbReference type="ARBA" id="ARBA00005417"/>
    </source>
</evidence>
<comment type="caution">
    <text evidence="6">The sequence shown here is derived from an EMBL/GenBank/DDBJ whole genome shotgun (WGS) entry which is preliminary data.</text>
</comment>
<feature type="domain" description="ABC transporter" evidence="5">
    <location>
        <begin position="33"/>
        <end position="262"/>
    </location>
</feature>
<sequence>MRRREAAHTRTPETLTIATLDPMTTTIPGTPAVSVTGLTKTYGRGSGARTVVDALSFEIPRGVVAGFVGPNGAGKTTTMATLLGLVRPTAGTGTVLGAPLADPGAYLGRVGALIDGPTLWPGLTGEQNLRALAALGGHDAAAVPGLLELVGLGDRGRDRFRSYSLGMKQRLAIAAALLGDPELLILDEPSNGLDPVGMRDMRELVARAAGGGRTVFVSSHLLGDLEQICDWLLVLDRGVLLYQGPTAGFLAQAVPQVFATPADATDLSRLVELAKRGGEDVSATGDGVLIPVPRGDARAVAVAVNRAAIGEGIVLAELAVRRPDLEAHYLAQVEGSSR</sequence>
<evidence type="ECO:0000256" key="4">
    <source>
        <dbReference type="ARBA" id="ARBA00022840"/>
    </source>
</evidence>
<keyword evidence="7" id="KW-1185">Reference proteome</keyword>
<evidence type="ECO:0000313" key="7">
    <source>
        <dbReference type="Proteomes" id="UP001500957"/>
    </source>
</evidence>
<dbReference type="Gene3D" id="3.40.50.300">
    <property type="entry name" value="P-loop containing nucleotide triphosphate hydrolases"/>
    <property type="match status" value="1"/>
</dbReference>
<dbReference type="Proteomes" id="UP001500957">
    <property type="component" value="Unassembled WGS sequence"/>
</dbReference>
<keyword evidence="3" id="KW-0547">Nucleotide-binding</keyword>
<dbReference type="PANTHER" id="PTHR43335">
    <property type="entry name" value="ABC TRANSPORTER, ATP-BINDING PROTEIN"/>
    <property type="match status" value="1"/>
</dbReference>
<keyword evidence="2" id="KW-0813">Transport</keyword>
<dbReference type="PROSITE" id="PS00211">
    <property type="entry name" value="ABC_TRANSPORTER_1"/>
    <property type="match status" value="1"/>
</dbReference>
<dbReference type="InterPro" id="IPR003593">
    <property type="entry name" value="AAA+_ATPase"/>
</dbReference>
<gene>
    <name evidence="6" type="ORF">GCM10009547_26230</name>
</gene>
<dbReference type="InterPro" id="IPR017871">
    <property type="entry name" value="ABC_transporter-like_CS"/>
</dbReference>
<dbReference type="InterPro" id="IPR003439">
    <property type="entry name" value="ABC_transporter-like_ATP-bd"/>
</dbReference>
<dbReference type="SUPFAM" id="SSF52540">
    <property type="entry name" value="P-loop containing nucleoside triphosphate hydrolases"/>
    <property type="match status" value="1"/>
</dbReference>
<accession>A0ABP3RZV7</accession>
<dbReference type="InterPro" id="IPR027417">
    <property type="entry name" value="P-loop_NTPase"/>
</dbReference>
<name>A0ABP3RZV7_9ACTN</name>
<comment type="similarity">
    <text evidence="1">Belongs to the ABC transporter superfamily.</text>
</comment>
<dbReference type="Pfam" id="PF00005">
    <property type="entry name" value="ABC_tran"/>
    <property type="match status" value="1"/>
</dbReference>